<organism evidence="1 2">
    <name type="scientific">Arthroderma otae (strain ATCC MYA-4605 / CBS 113480)</name>
    <name type="common">Microsporum canis</name>
    <dbReference type="NCBI Taxonomy" id="554155"/>
    <lineage>
        <taxon>Eukaryota</taxon>
        <taxon>Fungi</taxon>
        <taxon>Dikarya</taxon>
        <taxon>Ascomycota</taxon>
        <taxon>Pezizomycotina</taxon>
        <taxon>Eurotiomycetes</taxon>
        <taxon>Eurotiomycetidae</taxon>
        <taxon>Onygenales</taxon>
        <taxon>Arthrodermataceae</taxon>
        <taxon>Microsporum</taxon>
    </lineage>
</organism>
<evidence type="ECO:0000313" key="2">
    <source>
        <dbReference type="Proteomes" id="UP000002035"/>
    </source>
</evidence>
<dbReference type="GeneID" id="9225232"/>
<proteinExistence type="predicted"/>
<sequence length="139" mass="15605">MCRRLLPTDLLSLSAYPSWPLLPGVSAGSISNDTCVLQYFALSTFNKLKVRISSKLRGKQSKVEKPNSKRVICAVVGNIQRLDSIVISGEEYFSLGWLLWFILFPSPAASAGRILSIIETYAREYTKLEAWLSFQEVMI</sequence>
<reference evidence="2" key="1">
    <citation type="journal article" date="2012" name="MBio">
        <title>Comparative genome analysis of Trichophyton rubrum and related dermatophytes reveals candidate genes involved in infection.</title>
        <authorList>
            <person name="Martinez D.A."/>
            <person name="Oliver B.G."/>
            <person name="Graeser Y."/>
            <person name="Goldberg J.M."/>
            <person name="Li W."/>
            <person name="Martinez-Rossi N.M."/>
            <person name="Monod M."/>
            <person name="Shelest E."/>
            <person name="Barton R.C."/>
            <person name="Birch E."/>
            <person name="Brakhage A.A."/>
            <person name="Chen Z."/>
            <person name="Gurr S.J."/>
            <person name="Heiman D."/>
            <person name="Heitman J."/>
            <person name="Kosti I."/>
            <person name="Rossi A."/>
            <person name="Saif S."/>
            <person name="Samalova M."/>
            <person name="Saunders C.W."/>
            <person name="Shea T."/>
            <person name="Summerbell R.C."/>
            <person name="Xu J."/>
            <person name="Young S."/>
            <person name="Zeng Q."/>
            <person name="Birren B.W."/>
            <person name="Cuomo C.A."/>
            <person name="White T.C."/>
        </authorList>
    </citation>
    <scope>NUCLEOTIDE SEQUENCE [LARGE SCALE GENOMIC DNA]</scope>
    <source>
        <strain evidence="2">ATCC MYA-4605 / CBS 113480</strain>
    </source>
</reference>
<dbReference type="EMBL" id="DS995707">
    <property type="protein sequence ID" value="EEQ34690.1"/>
    <property type="molecule type" value="Genomic_DNA"/>
</dbReference>
<accession>C5FYU2</accession>
<dbReference type="Proteomes" id="UP000002035">
    <property type="component" value="Unassembled WGS sequence"/>
</dbReference>
<keyword evidence="2" id="KW-1185">Reference proteome</keyword>
<name>C5FYU2_ARTOC</name>
<protein>
    <submittedName>
        <fullName evidence="1">Uncharacterized protein</fullName>
    </submittedName>
</protein>
<dbReference type="AlphaFoldDB" id="C5FYU2"/>
<dbReference type="HOGENOM" id="CLU_1844633_0_0_1"/>
<gene>
    <name evidence="1" type="ORF">MCYG_07509</name>
</gene>
<dbReference type="VEuPathDB" id="FungiDB:MCYG_07509"/>
<dbReference type="RefSeq" id="XP_002843726.1">
    <property type="nucleotide sequence ID" value="XM_002843680.1"/>
</dbReference>
<evidence type="ECO:0000313" key="1">
    <source>
        <dbReference type="EMBL" id="EEQ34690.1"/>
    </source>
</evidence>